<dbReference type="InterPro" id="IPR045921">
    <property type="entry name" value="DUF6340"/>
</dbReference>
<organism evidence="1 2">
    <name type="scientific">Fulvivirga lutea</name>
    <dbReference type="NCBI Taxonomy" id="2810512"/>
    <lineage>
        <taxon>Bacteria</taxon>
        <taxon>Pseudomonadati</taxon>
        <taxon>Bacteroidota</taxon>
        <taxon>Cytophagia</taxon>
        <taxon>Cytophagales</taxon>
        <taxon>Fulvivirgaceae</taxon>
        <taxon>Fulvivirga</taxon>
    </lineage>
</organism>
<gene>
    <name evidence="1" type="ORF">JR347_13070</name>
</gene>
<keyword evidence="2" id="KW-1185">Reference proteome</keyword>
<evidence type="ECO:0008006" key="3">
    <source>
        <dbReference type="Google" id="ProtNLM"/>
    </source>
</evidence>
<dbReference type="KEGG" id="fuv:JR347_13070"/>
<sequence>MKLTKYLLIALVLSVGCSGTRTVTMNSMRPAEITFPSYVNSLLIVDRSKFEKDAINILEGVLTGELPGEDKAGAQEMMNAFQTQLSYSPRFSTRIAEQRLDGNSITAAFPDQLPWVKVKQMCDQYNSEAMVALEIFDSDFIITDGVRKVKKTVGEGENKREVEVDEFYAEGVGNLSIGIRLYDPAAKSIVDQQLIRETNTWTAAGASKKEALASLISKGDATRYLGRQAGRDYAFKIAPMPIRISRTFYGKSKKAPELERGSRLADVGKWQEAADMWESGISGSADKEAGKLAYNVAIAYEVLGEMDLAQDWAQKAYVTYGNKDARQYSSTLKNRIRQEQRAQDQMN</sequence>
<accession>A0A974WED9</accession>
<evidence type="ECO:0000313" key="1">
    <source>
        <dbReference type="EMBL" id="QSE96526.1"/>
    </source>
</evidence>
<dbReference type="PROSITE" id="PS51257">
    <property type="entry name" value="PROKAR_LIPOPROTEIN"/>
    <property type="match status" value="1"/>
</dbReference>
<dbReference type="RefSeq" id="WP_205721040.1">
    <property type="nucleotide sequence ID" value="NZ_CP070608.1"/>
</dbReference>
<protein>
    <recommendedName>
        <fullName evidence="3">Tetratricopeptide repeat protein</fullName>
    </recommendedName>
</protein>
<proteinExistence type="predicted"/>
<dbReference type="EMBL" id="CP070608">
    <property type="protein sequence ID" value="QSE96526.1"/>
    <property type="molecule type" value="Genomic_DNA"/>
</dbReference>
<name>A0A974WED9_9BACT</name>
<evidence type="ECO:0000313" key="2">
    <source>
        <dbReference type="Proteomes" id="UP000662783"/>
    </source>
</evidence>
<reference evidence="1" key="1">
    <citation type="submission" date="2021-02" db="EMBL/GenBank/DDBJ databases">
        <title>Fulvivirga sp. S481 isolated from sea water.</title>
        <authorList>
            <person name="Bae S.S."/>
            <person name="Baek K."/>
        </authorList>
    </citation>
    <scope>NUCLEOTIDE SEQUENCE</scope>
    <source>
        <strain evidence="1">S481</strain>
    </source>
</reference>
<dbReference type="AlphaFoldDB" id="A0A974WED9"/>
<dbReference type="Proteomes" id="UP000662783">
    <property type="component" value="Chromosome"/>
</dbReference>
<dbReference type="Pfam" id="PF19867">
    <property type="entry name" value="DUF6340"/>
    <property type="match status" value="1"/>
</dbReference>